<dbReference type="EMBL" id="BARS01019420">
    <property type="protein sequence ID" value="GAF90712.1"/>
    <property type="molecule type" value="Genomic_DNA"/>
</dbReference>
<proteinExistence type="predicted"/>
<sequence>STNVNTDGEGLTEEILLFIPTLEGTHIARVGDYIIKGIANEFYPCKPDIFWQTYEKVEE</sequence>
<evidence type="ECO:0000313" key="1">
    <source>
        <dbReference type="EMBL" id="GAF90712.1"/>
    </source>
</evidence>
<accession>X0TRC7</accession>
<dbReference type="AlphaFoldDB" id="X0TRC7"/>
<gene>
    <name evidence="1" type="ORF">S01H1_31479</name>
</gene>
<organism evidence="1">
    <name type="scientific">marine sediment metagenome</name>
    <dbReference type="NCBI Taxonomy" id="412755"/>
    <lineage>
        <taxon>unclassified sequences</taxon>
        <taxon>metagenomes</taxon>
        <taxon>ecological metagenomes</taxon>
    </lineage>
</organism>
<comment type="caution">
    <text evidence="1">The sequence shown here is derived from an EMBL/GenBank/DDBJ whole genome shotgun (WGS) entry which is preliminary data.</text>
</comment>
<name>X0TRC7_9ZZZZ</name>
<reference evidence="1" key="1">
    <citation type="journal article" date="2014" name="Front. Microbiol.">
        <title>High frequency of phylogenetically diverse reductive dehalogenase-homologous genes in deep subseafloor sedimentary metagenomes.</title>
        <authorList>
            <person name="Kawai M."/>
            <person name="Futagami T."/>
            <person name="Toyoda A."/>
            <person name="Takaki Y."/>
            <person name="Nishi S."/>
            <person name="Hori S."/>
            <person name="Arai W."/>
            <person name="Tsubouchi T."/>
            <person name="Morono Y."/>
            <person name="Uchiyama I."/>
            <person name="Ito T."/>
            <person name="Fujiyama A."/>
            <person name="Inagaki F."/>
            <person name="Takami H."/>
        </authorList>
    </citation>
    <scope>NUCLEOTIDE SEQUENCE</scope>
    <source>
        <strain evidence="1">Expedition CK06-06</strain>
    </source>
</reference>
<feature type="non-terminal residue" evidence="1">
    <location>
        <position position="1"/>
    </location>
</feature>
<protein>
    <submittedName>
        <fullName evidence="1">Uncharacterized protein</fullName>
    </submittedName>
</protein>